<feature type="compositionally biased region" description="Low complexity" evidence="12">
    <location>
        <begin position="166"/>
        <end position="178"/>
    </location>
</feature>
<dbReference type="SUPFAM" id="SSF144232">
    <property type="entry name" value="HIT/MYND zinc finger-like"/>
    <property type="match status" value="1"/>
</dbReference>
<feature type="region of interest" description="Disordered" evidence="12">
    <location>
        <begin position="166"/>
        <end position="196"/>
    </location>
</feature>
<dbReference type="PROSITE" id="PS50235">
    <property type="entry name" value="USP_3"/>
    <property type="match status" value="1"/>
</dbReference>
<dbReference type="InterPro" id="IPR028889">
    <property type="entry name" value="USP"/>
</dbReference>
<dbReference type="Proteomes" id="UP001140949">
    <property type="component" value="Unassembled WGS sequence"/>
</dbReference>
<dbReference type="InterPro" id="IPR002893">
    <property type="entry name" value="Znf_MYND"/>
</dbReference>
<dbReference type="Gene3D" id="3.90.70.10">
    <property type="entry name" value="Cysteine proteinases"/>
    <property type="match status" value="1"/>
</dbReference>
<dbReference type="InterPro" id="IPR001394">
    <property type="entry name" value="Peptidase_C19_UCH"/>
</dbReference>
<feature type="region of interest" description="Disordered" evidence="12">
    <location>
        <begin position="824"/>
        <end position="845"/>
    </location>
</feature>
<reference evidence="16" key="1">
    <citation type="journal article" date="2023" name="GigaByte">
        <title>Genome assembly of the bearded iris, Iris pallida Lam.</title>
        <authorList>
            <person name="Bruccoleri R.E."/>
            <person name="Oakeley E.J."/>
            <person name="Faust A.M.E."/>
            <person name="Altorfer M."/>
            <person name="Dessus-Babus S."/>
            <person name="Burckhardt D."/>
            <person name="Oertli M."/>
            <person name="Naumann U."/>
            <person name="Petersen F."/>
            <person name="Wong J."/>
        </authorList>
    </citation>
    <scope>NUCLEOTIDE SEQUENCE</scope>
    <source>
        <strain evidence="16">GSM-AAB239-AS_SAM_17_03QT</strain>
    </source>
</reference>
<feature type="region of interest" description="Disordered" evidence="12">
    <location>
        <begin position="891"/>
        <end position="917"/>
    </location>
</feature>
<evidence type="ECO:0000256" key="13">
    <source>
        <dbReference type="SAM" id="Phobius"/>
    </source>
</evidence>
<dbReference type="Gene3D" id="6.10.140.2220">
    <property type="match status" value="1"/>
</dbReference>
<dbReference type="EMBL" id="JANAVB010017998">
    <property type="protein sequence ID" value="KAJ6830051.1"/>
    <property type="molecule type" value="Genomic_DNA"/>
</dbReference>
<dbReference type="GO" id="GO:0005829">
    <property type="term" value="C:cytosol"/>
    <property type="evidence" value="ECO:0007669"/>
    <property type="project" value="TreeGrafter"/>
</dbReference>
<dbReference type="CDD" id="cd02661">
    <property type="entry name" value="Peptidase_C19E"/>
    <property type="match status" value="1"/>
</dbReference>
<organism evidence="16 17">
    <name type="scientific">Iris pallida</name>
    <name type="common">Sweet iris</name>
    <dbReference type="NCBI Taxonomy" id="29817"/>
    <lineage>
        <taxon>Eukaryota</taxon>
        <taxon>Viridiplantae</taxon>
        <taxon>Streptophyta</taxon>
        <taxon>Embryophyta</taxon>
        <taxon>Tracheophyta</taxon>
        <taxon>Spermatophyta</taxon>
        <taxon>Magnoliopsida</taxon>
        <taxon>Liliopsida</taxon>
        <taxon>Asparagales</taxon>
        <taxon>Iridaceae</taxon>
        <taxon>Iridoideae</taxon>
        <taxon>Irideae</taxon>
        <taxon>Iris</taxon>
    </lineage>
</organism>
<evidence type="ECO:0000256" key="5">
    <source>
        <dbReference type="ARBA" id="ARBA00022723"/>
    </source>
</evidence>
<feature type="domain" description="MYND-type" evidence="15">
    <location>
        <begin position="76"/>
        <end position="113"/>
    </location>
</feature>
<evidence type="ECO:0000256" key="11">
    <source>
        <dbReference type="PROSITE-ProRule" id="PRU00134"/>
    </source>
</evidence>
<comment type="caution">
    <text evidence="16">The sequence shown here is derived from an EMBL/GenBank/DDBJ whole genome shotgun (WGS) entry which is preliminary data.</text>
</comment>
<dbReference type="AlphaFoldDB" id="A0AAX6GP33"/>
<keyword evidence="8 16" id="KW-0378">Hydrolase</keyword>
<reference evidence="16" key="2">
    <citation type="submission" date="2023-04" db="EMBL/GenBank/DDBJ databases">
        <authorList>
            <person name="Bruccoleri R.E."/>
            <person name="Oakeley E.J."/>
            <person name="Faust A.-M."/>
            <person name="Dessus-Babus S."/>
            <person name="Altorfer M."/>
            <person name="Burckhardt D."/>
            <person name="Oertli M."/>
            <person name="Naumann U."/>
            <person name="Petersen F."/>
            <person name="Wong J."/>
        </authorList>
    </citation>
    <scope>NUCLEOTIDE SEQUENCE</scope>
    <source>
        <strain evidence="16">GSM-AAB239-AS_SAM_17_03QT</strain>
        <tissue evidence="16">Leaf</tissue>
    </source>
</reference>
<keyword evidence="9" id="KW-0788">Thiol protease</keyword>
<feature type="compositionally biased region" description="Low complexity" evidence="12">
    <location>
        <begin position="784"/>
        <end position="795"/>
    </location>
</feature>
<dbReference type="SUPFAM" id="SSF54001">
    <property type="entry name" value="Cysteine proteinases"/>
    <property type="match status" value="1"/>
</dbReference>
<dbReference type="PROSITE" id="PS00972">
    <property type="entry name" value="USP_1"/>
    <property type="match status" value="1"/>
</dbReference>
<dbReference type="GO" id="GO:0006508">
    <property type="term" value="P:proteolysis"/>
    <property type="evidence" value="ECO:0007669"/>
    <property type="project" value="UniProtKB-KW"/>
</dbReference>
<evidence type="ECO:0000256" key="6">
    <source>
        <dbReference type="ARBA" id="ARBA00022771"/>
    </source>
</evidence>
<gene>
    <name evidence="16" type="ORF">M6B38_125880</name>
</gene>
<dbReference type="InterPro" id="IPR038765">
    <property type="entry name" value="Papain-like_cys_pep_sf"/>
</dbReference>
<dbReference type="GO" id="GO:0008270">
    <property type="term" value="F:zinc ion binding"/>
    <property type="evidence" value="ECO:0007669"/>
    <property type="project" value="UniProtKB-KW"/>
</dbReference>
<name>A0AAX6GP33_IRIPA</name>
<keyword evidence="6 11" id="KW-0863">Zinc-finger</keyword>
<evidence type="ECO:0000256" key="1">
    <source>
        <dbReference type="ARBA" id="ARBA00000707"/>
    </source>
</evidence>
<feature type="domain" description="USP" evidence="14">
    <location>
        <begin position="445"/>
        <end position="751"/>
    </location>
</feature>
<dbReference type="PROSITE" id="PS50865">
    <property type="entry name" value="ZF_MYND_2"/>
    <property type="match status" value="1"/>
</dbReference>
<keyword evidence="13" id="KW-0472">Membrane</keyword>
<keyword evidence="7" id="KW-0833">Ubl conjugation pathway</keyword>
<keyword evidence="13" id="KW-1133">Transmembrane helix</keyword>
<comment type="similarity">
    <text evidence="2">Belongs to the peptidase C19 family.</text>
</comment>
<dbReference type="Pfam" id="PF01753">
    <property type="entry name" value="zf-MYND"/>
    <property type="match status" value="1"/>
</dbReference>
<dbReference type="PANTHER" id="PTHR24006">
    <property type="entry name" value="UBIQUITIN CARBOXYL-TERMINAL HYDROLASE"/>
    <property type="match status" value="1"/>
</dbReference>
<keyword evidence="5" id="KW-0479">Metal-binding</keyword>
<dbReference type="GO" id="GO:0005634">
    <property type="term" value="C:nucleus"/>
    <property type="evidence" value="ECO:0007669"/>
    <property type="project" value="TreeGrafter"/>
</dbReference>
<dbReference type="EC" id="3.4.19.12" evidence="3"/>
<dbReference type="Pfam" id="PF00443">
    <property type="entry name" value="UCH"/>
    <property type="match status" value="1"/>
</dbReference>
<dbReference type="PROSITE" id="PS01360">
    <property type="entry name" value="ZF_MYND_1"/>
    <property type="match status" value="1"/>
</dbReference>
<keyword evidence="4" id="KW-0645">Protease</keyword>
<keyword evidence="10" id="KW-0862">Zinc</keyword>
<evidence type="ECO:0000313" key="17">
    <source>
        <dbReference type="Proteomes" id="UP001140949"/>
    </source>
</evidence>
<dbReference type="GO" id="GO:0004843">
    <property type="term" value="F:cysteine-type deubiquitinase activity"/>
    <property type="evidence" value="ECO:0007669"/>
    <property type="project" value="UniProtKB-EC"/>
</dbReference>
<evidence type="ECO:0000256" key="7">
    <source>
        <dbReference type="ARBA" id="ARBA00022786"/>
    </source>
</evidence>
<evidence type="ECO:0000256" key="2">
    <source>
        <dbReference type="ARBA" id="ARBA00009085"/>
    </source>
</evidence>
<dbReference type="InterPro" id="IPR018200">
    <property type="entry name" value="USP_CS"/>
</dbReference>
<dbReference type="PANTHER" id="PTHR24006:SF685">
    <property type="entry name" value="UBIQUITIN CARBOXYL-TERMINAL HYDROLASE 15"/>
    <property type="match status" value="1"/>
</dbReference>
<dbReference type="FunFam" id="6.10.140.2220:FF:000006">
    <property type="entry name" value="Ubiquitin carboxyl-terminal hydrolase 15"/>
    <property type="match status" value="1"/>
</dbReference>
<evidence type="ECO:0000256" key="10">
    <source>
        <dbReference type="ARBA" id="ARBA00022833"/>
    </source>
</evidence>
<protein>
    <recommendedName>
        <fullName evidence="3">ubiquitinyl hydrolase 1</fullName>
        <ecNumber evidence="3">3.4.19.12</ecNumber>
    </recommendedName>
</protein>
<evidence type="ECO:0000313" key="16">
    <source>
        <dbReference type="EMBL" id="KAJ6830051.1"/>
    </source>
</evidence>
<evidence type="ECO:0000256" key="3">
    <source>
        <dbReference type="ARBA" id="ARBA00012759"/>
    </source>
</evidence>
<dbReference type="FunFam" id="3.90.70.10:FF:000026">
    <property type="entry name" value="Ubiquitin carboxyl-terminal hydrolase 15"/>
    <property type="match status" value="1"/>
</dbReference>
<dbReference type="GO" id="GO:0016579">
    <property type="term" value="P:protein deubiquitination"/>
    <property type="evidence" value="ECO:0007669"/>
    <property type="project" value="InterPro"/>
</dbReference>
<proteinExistence type="inferred from homology"/>
<dbReference type="InterPro" id="IPR050164">
    <property type="entry name" value="Peptidase_C19"/>
</dbReference>
<evidence type="ECO:0000256" key="12">
    <source>
        <dbReference type="SAM" id="MobiDB-lite"/>
    </source>
</evidence>
<keyword evidence="17" id="KW-1185">Reference proteome</keyword>
<comment type="catalytic activity">
    <reaction evidence="1">
        <text>Thiol-dependent hydrolysis of ester, thioester, amide, peptide and isopeptide bonds formed by the C-terminal Gly of ubiquitin (a 76-residue protein attached to proteins as an intracellular targeting signal).</text>
        <dbReference type="EC" id="3.4.19.12"/>
    </reaction>
</comment>
<feature type="transmembrane region" description="Helical" evidence="13">
    <location>
        <begin position="7"/>
        <end position="27"/>
    </location>
</feature>
<evidence type="ECO:0000256" key="9">
    <source>
        <dbReference type="ARBA" id="ARBA00022807"/>
    </source>
</evidence>
<accession>A0AAX6GP33</accession>
<evidence type="ECO:0000259" key="14">
    <source>
        <dbReference type="PROSITE" id="PS50235"/>
    </source>
</evidence>
<feature type="compositionally biased region" description="Low complexity" evidence="12">
    <location>
        <begin position="824"/>
        <end position="841"/>
    </location>
</feature>
<keyword evidence="13" id="KW-0812">Transmembrane</keyword>
<evidence type="ECO:0000256" key="4">
    <source>
        <dbReference type="ARBA" id="ARBA00022670"/>
    </source>
</evidence>
<evidence type="ECO:0000256" key="8">
    <source>
        <dbReference type="ARBA" id="ARBA00022801"/>
    </source>
</evidence>
<feature type="region of interest" description="Disordered" evidence="12">
    <location>
        <begin position="769"/>
        <end position="796"/>
    </location>
</feature>
<sequence>MLEPREADLPVLFLVLVVLPLVTYILLGKWSEAAKKKARISKFAQLSAKDSFRVEPVSFPDVIPVVGSPKVGYYECAKCFAPATTRCSRCKSVRYCSGKCQIIHWRQGHKKECQEWQDSNHNLFPSRNSVPLWPSIDNSTQFLGNDIEEPLYNDFLSDPSSDASFTTSDRSSYSSSETKLPDCDNQVSNKLKTGNLRPDDTVASAFEDAMNYATDTPTTHGSTFFTSLSSKVTSSGQKLGTGNPSSIEVHRRQENSSPIYGHSPTALRNANHQSDVLTGGTSNILRPSRSIGNSGYVINNKNETGLKYSSVDGFFSVTETVDSEDFLVRDNIMFKRPPYTLRPTSQNSAEKIQRDYCSQGLERNAYLDNESRVSAMSIPTSKPLQNGNGLPNKGATKIIGSKKSSKVHKCNLTGVINNCNRNKMLFPYEDLVKFFQCEIWGISPRGILNCGNSCYANAVLQCLTCTKPLMVYLLRRSHSKTCRIRDWCLMCELEHHVLMLREGGGPLSPTRILSNMRNIGSRMGGGNQEDAHEFLRLLVMSMQSICLEGVGGEKEVNPILQETTLIQQIFGGRLKSKVKCLRCHLESERYEHIMDLSLEIHGWVESLEDALTQFTAPEDLDGENMYKCGSCAAYVKARKQLSVYEVPNILTIVLKRFQTGKYGKINKCVTFPEMLDMIPFVTDAADSPPLYMLYGVVVHVGTLNASFSGHYISYVKDAQGSWFKVDDSQVLAVSLNEVMSEGAYMLFYSRSFPRPPRAYIEKASAKLSAPKGQNISRHEPQKISGENSSGGSSSSILPRGETFADSLSTDFSDAASSDWSLFTSSDESSFTTESTRDSFSTVDHGETAGLDPISSIFAPPFYISEYPNNPISCTKFSTSRPLTRFFSEKKGLVKDSSSPTHPPRSVHRGRGLEQVEDPLVPGSSCNMYGRYRSNPKENFVQNSGDWGL</sequence>
<evidence type="ECO:0000259" key="15">
    <source>
        <dbReference type="PROSITE" id="PS50865"/>
    </source>
</evidence>